<organism evidence="9 10">
    <name type="scientific">Roseospirillum parvum</name>
    <dbReference type="NCBI Taxonomy" id="83401"/>
    <lineage>
        <taxon>Bacteria</taxon>
        <taxon>Pseudomonadati</taxon>
        <taxon>Pseudomonadota</taxon>
        <taxon>Alphaproteobacteria</taxon>
        <taxon>Rhodospirillales</taxon>
        <taxon>Rhodospirillaceae</taxon>
        <taxon>Roseospirillum</taxon>
    </lineage>
</organism>
<dbReference type="InterPro" id="IPR045066">
    <property type="entry name" value="Beta_CA_cladeB"/>
</dbReference>
<dbReference type="SMART" id="SM00947">
    <property type="entry name" value="Pro_CA"/>
    <property type="match status" value="1"/>
</dbReference>
<accession>A0A1G7WM44</accession>
<reference evidence="10" key="1">
    <citation type="submission" date="2016-10" db="EMBL/GenBank/DDBJ databases">
        <authorList>
            <person name="Varghese N."/>
            <person name="Submissions S."/>
        </authorList>
    </citation>
    <scope>NUCLEOTIDE SEQUENCE [LARGE SCALE GENOMIC DNA]</scope>
    <source>
        <strain evidence="10">930I</strain>
    </source>
</reference>
<evidence type="ECO:0000256" key="3">
    <source>
        <dbReference type="ARBA" id="ARBA00022723"/>
    </source>
</evidence>
<keyword evidence="3 7" id="KW-0479">Metal-binding</keyword>
<dbReference type="OrthoDB" id="9797527at2"/>
<evidence type="ECO:0000256" key="7">
    <source>
        <dbReference type="PIRSR" id="PIRSR601765-1"/>
    </source>
</evidence>
<dbReference type="Proteomes" id="UP000217076">
    <property type="component" value="Unassembled WGS sequence"/>
</dbReference>
<gene>
    <name evidence="9" type="ORF">SAMN05421742_102229</name>
</gene>
<dbReference type="AlphaFoldDB" id="A0A1G7WM44"/>
<feature type="binding site" evidence="7">
    <location>
        <position position="51"/>
    </location>
    <ligand>
        <name>Zn(2+)</name>
        <dbReference type="ChEBI" id="CHEBI:29105"/>
    </ligand>
</feature>
<comment type="similarity">
    <text evidence="1 8">Belongs to the beta-class carbonic anhydrase family.</text>
</comment>
<evidence type="ECO:0000313" key="9">
    <source>
        <dbReference type="EMBL" id="SDG72300.1"/>
    </source>
</evidence>
<keyword evidence="4 7" id="KW-0862">Zinc</keyword>
<proteinExistence type="inferred from homology"/>
<dbReference type="InterPro" id="IPR036874">
    <property type="entry name" value="Carbonic_anhydrase_sf"/>
</dbReference>
<dbReference type="Pfam" id="PF00484">
    <property type="entry name" value="Pro_CA"/>
    <property type="match status" value="1"/>
</dbReference>
<feature type="binding site" evidence="7">
    <location>
        <position position="112"/>
    </location>
    <ligand>
        <name>Zn(2+)</name>
        <dbReference type="ChEBI" id="CHEBI:29105"/>
    </ligand>
</feature>
<name>A0A1G7WM44_9PROT</name>
<dbReference type="GO" id="GO:0008270">
    <property type="term" value="F:zinc ion binding"/>
    <property type="evidence" value="ECO:0007669"/>
    <property type="project" value="UniProtKB-UniRule"/>
</dbReference>
<dbReference type="PROSITE" id="PS00705">
    <property type="entry name" value="PROK_CO2_ANHYDRASE_2"/>
    <property type="match status" value="1"/>
</dbReference>
<dbReference type="GO" id="GO:0004089">
    <property type="term" value="F:carbonate dehydratase activity"/>
    <property type="evidence" value="ECO:0007669"/>
    <property type="project" value="UniProtKB-UniRule"/>
</dbReference>
<dbReference type="Gene3D" id="3.40.1050.10">
    <property type="entry name" value="Carbonic anhydrase"/>
    <property type="match status" value="1"/>
</dbReference>
<comment type="cofactor">
    <cofactor evidence="7">
        <name>Zn(2+)</name>
        <dbReference type="ChEBI" id="CHEBI:29105"/>
    </cofactor>
    <text evidence="7">Binds 1 zinc ion per subunit.</text>
</comment>
<dbReference type="RefSeq" id="WP_092615885.1">
    <property type="nucleotide sequence ID" value="NZ_FNCV01000002.1"/>
</dbReference>
<dbReference type="PANTHER" id="PTHR11002:SF76">
    <property type="entry name" value="CARBONIC ANHYDRASE"/>
    <property type="match status" value="1"/>
</dbReference>
<evidence type="ECO:0000256" key="5">
    <source>
        <dbReference type="ARBA" id="ARBA00023239"/>
    </source>
</evidence>
<evidence type="ECO:0000256" key="1">
    <source>
        <dbReference type="ARBA" id="ARBA00006217"/>
    </source>
</evidence>
<evidence type="ECO:0000256" key="6">
    <source>
        <dbReference type="ARBA" id="ARBA00048348"/>
    </source>
</evidence>
<dbReference type="InterPro" id="IPR015892">
    <property type="entry name" value="Carbonic_anhydrase_CS"/>
</dbReference>
<dbReference type="PANTHER" id="PTHR11002">
    <property type="entry name" value="CARBONIC ANHYDRASE"/>
    <property type="match status" value="1"/>
</dbReference>
<dbReference type="EC" id="4.2.1.1" evidence="2 8"/>
<dbReference type="SUPFAM" id="SSF53056">
    <property type="entry name" value="beta-carbonic anhydrase, cab"/>
    <property type="match status" value="1"/>
</dbReference>
<dbReference type="InterPro" id="IPR001765">
    <property type="entry name" value="Carbonic_anhydrase"/>
</dbReference>
<evidence type="ECO:0000256" key="8">
    <source>
        <dbReference type="RuleBase" id="RU003956"/>
    </source>
</evidence>
<dbReference type="EMBL" id="FNCV01000002">
    <property type="protein sequence ID" value="SDG72300.1"/>
    <property type="molecule type" value="Genomic_DNA"/>
</dbReference>
<evidence type="ECO:0000256" key="2">
    <source>
        <dbReference type="ARBA" id="ARBA00012925"/>
    </source>
</evidence>
<evidence type="ECO:0000256" key="4">
    <source>
        <dbReference type="ARBA" id="ARBA00022833"/>
    </source>
</evidence>
<dbReference type="GO" id="GO:0015976">
    <property type="term" value="P:carbon utilization"/>
    <property type="evidence" value="ECO:0007669"/>
    <property type="project" value="InterPro"/>
</dbReference>
<evidence type="ECO:0000313" key="10">
    <source>
        <dbReference type="Proteomes" id="UP000217076"/>
    </source>
</evidence>
<comment type="catalytic activity">
    <reaction evidence="6 8">
        <text>hydrogencarbonate + H(+) = CO2 + H2O</text>
        <dbReference type="Rhea" id="RHEA:10748"/>
        <dbReference type="ChEBI" id="CHEBI:15377"/>
        <dbReference type="ChEBI" id="CHEBI:15378"/>
        <dbReference type="ChEBI" id="CHEBI:16526"/>
        <dbReference type="ChEBI" id="CHEBI:17544"/>
        <dbReference type="EC" id="4.2.1.1"/>
    </reaction>
</comment>
<protein>
    <recommendedName>
        <fullName evidence="2 8">Carbonic anhydrase</fullName>
        <ecNumber evidence="2 8">4.2.1.1</ecNumber>
    </recommendedName>
    <alternativeName>
        <fullName evidence="8">Carbonate dehydratase</fullName>
    </alternativeName>
</protein>
<comment type="function">
    <text evidence="8">Reversible hydration of carbon dioxide.</text>
</comment>
<feature type="binding site" evidence="7">
    <location>
        <position position="115"/>
    </location>
    <ligand>
        <name>Zn(2+)</name>
        <dbReference type="ChEBI" id="CHEBI:29105"/>
    </ligand>
</feature>
<feature type="binding site" evidence="7">
    <location>
        <position position="53"/>
    </location>
    <ligand>
        <name>Zn(2+)</name>
        <dbReference type="ChEBI" id="CHEBI:29105"/>
    </ligand>
</feature>
<keyword evidence="10" id="KW-1185">Reference proteome</keyword>
<dbReference type="PROSITE" id="PS00704">
    <property type="entry name" value="PROK_CO2_ANHYDRASE_1"/>
    <property type="match status" value="1"/>
</dbReference>
<keyword evidence="5 8" id="KW-0456">Lyase</keyword>
<dbReference type="STRING" id="83401.SAMN05421742_102229"/>
<sequence length="218" mass="24092">MPRQTLSQHPALQRMLAGFKGFRALYYEQRPERIKDLMEGSQRPEVLLIACSDSRVDPAIVTNAEPGELFIVRNVANLVPPYQPDDGYHGTSAAIEYAVTALKVAHVVVLGHSNCGGIQALAAHLDGHQVDGQFVGPWIRQLEGCRCASETTGDSTADATRLEQCAILNSLDNLMTFPFIAERVKDGTLTLNGWWFDMTEARLWGATPEHRTFQVLTD</sequence>
<dbReference type="CDD" id="cd00884">
    <property type="entry name" value="beta_CA_cladeB"/>
    <property type="match status" value="1"/>
</dbReference>